<sequence length="350" mass="40303">MTAAQMLPNYCREREATVQETLAFCAGFRDKRRATRKIARKIGSYSMGRRTRFSSKGQNLHWVDELRDGGIRASLGRCGKQSTTTEVLLRKLSIKLREFRRREIQQVEKDNDKNNILVKRRRTIKTTVTTLNDNSRIKKKSEEGKHITRNQQEADSADVESIKKSFDQLTLDSVLESTAKRPKLSNPLIGIAHGSLQIDNPLIRYGRRGNDHIKALTTDNVETFGYVNDIEYFCFAIDSRILVARVICFSIAKDLFKVCKMVEELGLDLDDEMPLCLAVASLASQRHCTSNSLKMALLEMIKDMSNLDFWNDEQQDAQEFLTNILNMMQEGCEKILREQHNIDYQQERNK</sequence>
<evidence type="ECO:0000313" key="3">
    <source>
        <dbReference type="WBParaSite" id="BPAG_0001415601-mRNA-1"/>
    </source>
</evidence>
<organism evidence="3">
    <name type="scientific">Brugia pahangi</name>
    <name type="common">Filarial nematode worm</name>
    <dbReference type="NCBI Taxonomy" id="6280"/>
    <lineage>
        <taxon>Eukaryota</taxon>
        <taxon>Metazoa</taxon>
        <taxon>Ecdysozoa</taxon>
        <taxon>Nematoda</taxon>
        <taxon>Chromadorea</taxon>
        <taxon>Rhabditida</taxon>
        <taxon>Spirurina</taxon>
        <taxon>Spiruromorpha</taxon>
        <taxon>Filarioidea</taxon>
        <taxon>Onchocercidae</taxon>
        <taxon>Brugia</taxon>
    </lineage>
</organism>
<evidence type="ECO:0000313" key="1">
    <source>
        <dbReference type="EMBL" id="VDN95269.1"/>
    </source>
</evidence>
<protein>
    <submittedName>
        <fullName evidence="3">UCH domain-containing protein</fullName>
    </submittedName>
</protein>
<dbReference type="InterPro" id="IPR038765">
    <property type="entry name" value="Papain-like_cys_pep_sf"/>
</dbReference>
<evidence type="ECO:0000313" key="2">
    <source>
        <dbReference type="Proteomes" id="UP000278627"/>
    </source>
</evidence>
<dbReference type="SUPFAM" id="SSF54001">
    <property type="entry name" value="Cysteine proteinases"/>
    <property type="match status" value="1"/>
</dbReference>
<dbReference type="AlphaFoldDB" id="A0A0N4TYQ5"/>
<proteinExistence type="predicted"/>
<gene>
    <name evidence="1" type="ORF">BPAG_LOCUS14084</name>
</gene>
<reference evidence="3" key="1">
    <citation type="submission" date="2017-02" db="UniProtKB">
        <authorList>
            <consortium name="WormBaseParasite"/>
        </authorList>
    </citation>
    <scope>IDENTIFICATION</scope>
</reference>
<name>A0A0N4TYQ5_BRUPA</name>
<keyword evidence="2" id="KW-1185">Reference proteome</keyword>
<dbReference type="EMBL" id="UZAD01013513">
    <property type="protein sequence ID" value="VDN95269.1"/>
    <property type="molecule type" value="Genomic_DNA"/>
</dbReference>
<dbReference type="WBParaSite" id="BPAG_0001415601-mRNA-1">
    <property type="protein sequence ID" value="BPAG_0001415601-mRNA-1"/>
    <property type="gene ID" value="BPAG_0001415601"/>
</dbReference>
<accession>A0A0N4TYQ5</accession>
<dbReference type="Proteomes" id="UP000278627">
    <property type="component" value="Unassembled WGS sequence"/>
</dbReference>
<reference evidence="1 2" key="2">
    <citation type="submission" date="2018-11" db="EMBL/GenBank/DDBJ databases">
        <authorList>
            <consortium name="Pathogen Informatics"/>
        </authorList>
    </citation>
    <scope>NUCLEOTIDE SEQUENCE [LARGE SCALE GENOMIC DNA]</scope>
</reference>